<dbReference type="InterPro" id="IPR004107">
    <property type="entry name" value="Integrase_SAM-like_N"/>
</dbReference>
<evidence type="ECO:0000256" key="4">
    <source>
        <dbReference type="ARBA" id="ARBA00022829"/>
    </source>
</evidence>
<dbReference type="GO" id="GO:0006310">
    <property type="term" value="P:DNA recombination"/>
    <property type="evidence" value="ECO:0007669"/>
    <property type="project" value="UniProtKB-KW"/>
</dbReference>
<evidence type="ECO:0000256" key="6">
    <source>
        <dbReference type="ARBA" id="ARBA00023125"/>
    </source>
</evidence>
<gene>
    <name evidence="12" type="ORF">HYV66_03040</name>
</gene>
<dbReference type="SUPFAM" id="SSF56349">
    <property type="entry name" value="DNA breaking-rejoining enzymes"/>
    <property type="match status" value="1"/>
</dbReference>
<proteinExistence type="predicted"/>
<reference evidence="12" key="1">
    <citation type="submission" date="2020-07" db="EMBL/GenBank/DDBJ databases">
        <title>Huge and variable diversity of episymbiotic CPR bacteria and DPANN archaea in groundwater ecosystems.</title>
        <authorList>
            <person name="He C.Y."/>
            <person name="Keren R."/>
            <person name="Whittaker M."/>
            <person name="Farag I.F."/>
            <person name="Doudna J."/>
            <person name="Cate J.H.D."/>
            <person name="Banfield J.F."/>
        </authorList>
    </citation>
    <scope>NUCLEOTIDE SEQUENCE</scope>
    <source>
        <strain evidence="12">NC_groundwater_418_Ag_B-0.1um_45_10</strain>
    </source>
</reference>
<dbReference type="EMBL" id="JACPHQ010000042">
    <property type="protein sequence ID" value="MBI2466171.1"/>
    <property type="molecule type" value="Genomic_DNA"/>
</dbReference>
<dbReference type="GO" id="GO:0003677">
    <property type="term" value="F:DNA binding"/>
    <property type="evidence" value="ECO:0007669"/>
    <property type="project" value="UniProtKB-UniRule"/>
</dbReference>
<dbReference type="PROSITE" id="PS51900">
    <property type="entry name" value="CB"/>
    <property type="match status" value="1"/>
</dbReference>
<comment type="caution">
    <text evidence="12">The sequence shown here is derived from an EMBL/GenBank/DDBJ whole genome shotgun (WGS) entry which is preliminary data.</text>
</comment>
<dbReference type="Proteomes" id="UP000709672">
    <property type="component" value="Unassembled WGS sequence"/>
</dbReference>
<dbReference type="CDD" id="cd00798">
    <property type="entry name" value="INT_XerDC_C"/>
    <property type="match status" value="1"/>
</dbReference>
<evidence type="ECO:0000313" key="12">
    <source>
        <dbReference type="EMBL" id="MBI2466171.1"/>
    </source>
</evidence>
<sequence>MEIKKLFGDYLDYLEIEKNRSPKTIENYARYLKRFLAWSKKSSPETITADLVRNYRLYLNRINPPLKKITQTYHLISLRNFLKYLAKRDIKTLTADKIELAPTGDRHIDFLENEEVERLLAAAEGASPKSFRDKAVLELLFSTGLRVSELCSLNRESVNLKRGEFAVKGKGGKIRVVFLSDTAKNALTVYLDKRKDIDNALFVRNAKNQSSNDKKSNLRLTPRSIQRLVKYYAAKAGIVKNIHPHTLRHSFATDLLRNGADIRSVQAMLGHANITTTQIYTHVTDTQLKEVHQAFHARRRKK</sequence>
<dbReference type="Pfam" id="PF02899">
    <property type="entry name" value="Phage_int_SAM_1"/>
    <property type="match status" value="1"/>
</dbReference>
<dbReference type="Gene3D" id="1.10.150.130">
    <property type="match status" value="1"/>
</dbReference>
<evidence type="ECO:0000256" key="2">
    <source>
        <dbReference type="ARBA" id="ARBA00022490"/>
    </source>
</evidence>
<dbReference type="InterPro" id="IPR044068">
    <property type="entry name" value="CB"/>
</dbReference>
<organism evidence="12 13">
    <name type="scientific">Candidatus Sungiibacteriota bacterium</name>
    <dbReference type="NCBI Taxonomy" id="2750080"/>
    <lineage>
        <taxon>Bacteria</taxon>
        <taxon>Candidatus Sungiibacteriota</taxon>
    </lineage>
</organism>
<dbReference type="InterPro" id="IPR002104">
    <property type="entry name" value="Integrase_catalytic"/>
</dbReference>
<keyword evidence="3" id="KW-0132">Cell division</keyword>
<dbReference type="PANTHER" id="PTHR30349:SF77">
    <property type="entry name" value="TYROSINE RECOMBINASE XERC"/>
    <property type="match status" value="1"/>
</dbReference>
<keyword evidence="8" id="KW-0131">Cell cycle</keyword>
<keyword evidence="6 9" id="KW-0238">DNA-binding</keyword>
<evidence type="ECO:0000259" key="10">
    <source>
        <dbReference type="PROSITE" id="PS51898"/>
    </source>
</evidence>
<keyword evidence="5" id="KW-0229">DNA integration</keyword>
<protein>
    <submittedName>
        <fullName evidence="12">Tyrosine-type recombinase/integrase</fullName>
    </submittedName>
</protein>
<keyword evidence="2" id="KW-0963">Cytoplasm</keyword>
<evidence type="ECO:0000256" key="7">
    <source>
        <dbReference type="ARBA" id="ARBA00023172"/>
    </source>
</evidence>
<evidence type="ECO:0000256" key="1">
    <source>
        <dbReference type="ARBA" id="ARBA00004496"/>
    </source>
</evidence>
<feature type="domain" description="Tyr recombinase" evidence="10">
    <location>
        <begin position="106"/>
        <end position="293"/>
    </location>
</feature>
<dbReference type="GO" id="GO:0007059">
    <property type="term" value="P:chromosome segregation"/>
    <property type="evidence" value="ECO:0007669"/>
    <property type="project" value="UniProtKB-KW"/>
</dbReference>
<dbReference type="GO" id="GO:0051301">
    <property type="term" value="P:cell division"/>
    <property type="evidence" value="ECO:0007669"/>
    <property type="project" value="UniProtKB-KW"/>
</dbReference>
<dbReference type="PROSITE" id="PS51898">
    <property type="entry name" value="TYR_RECOMBINASE"/>
    <property type="match status" value="1"/>
</dbReference>
<evidence type="ECO:0000256" key="8">
    <source>
        <dbReference type="ARBA" id="ARBA00023306"/>
    </source>
</evidence>
<dbReference type="NCBIfam" id="NF040815">
    <property type="entry name" value="recomb_XerA_Arch"/>
    <property type="match status" value="1"/>
</dbReference>
<feature type="domain" description="Core-binding (CB)" evidence="11">
    <location>
        <begin position="1"/>
        <end position="86"/>
    </location>
</feature>
<evidence type="ECO:0000256" key="3">
    <source>
        <dbReference type="ARBA" id="ARBA00022618"/>
    </source>
</evidence>
<dbReference type="GO" id="GO:0005737">
    <property type="term" value="C:cytoplasm"/>
    <property type="evidence" value="ECO:0007669"/>
    <property type="project" value="UniProtKB-SubCell"/>
</dbReference>
<evidence type="ECO:0000313" key="13">
    <source>
        <dbReference type="Proteomes" id="UP000709672"/>
    </source>
</evidence>
<evidence type="ECO:0000259" key="11">
    <source>
        <dbReference type="PROSITE" id="PS51900"/>
    </source>
</evidence>
<keyword evidence="7" id="KW-0233">DNA recombination</keyword>
<comment type="subcellular location">
    <subcellularLocation>
        <location evidence="1">Cytoplasm</location>
    </subcellularLocation>
</comment>
<evidence type="ECO:0000256" key="9">
    <source>
        <dbReference type="PROSITE-ProRule" id="PRU01248"/>
    </source>
</evidence>
<dbReference type="InterPro" id="IPR013762">
    <property type="entry name" value="Integrase-like_cat_sf"/>
</dbReference>
<keyword evidence="4" id="KW-0159">Chromosome partition</keyword>
<name>A0A932DSD9_9BACT</name>
<dbReference type="Gene3D" id="1.10.443.10">
    <property type="entry name" value="Intergrase catalytic core"/>
    <property type="match status" value="1"/>
</dbReference>
<dbReference type="Pfam" id="PF00589">
    <property type="entry name" value="Phage_integrase"/>
    <property type="match status" value="1"/>
</dbReference>
<dbReference type="InterPro" id="IPR011010">
    <property type="entry name" value="DNA_brk_join_enz"/>
</dbReference>
<dbReference type="SUPFAM" id="SSF47823">
    <property type="entry name" value="lambda integrase-like, N-terminal domain"/>
    <property type="match status" value="1"/>
</dbReference>
<dbReference type="InterPro" id="IPR050090">
    <property type="entry name" value="Tyrosine_recombinase_XerCD"/>
</dbReference>
<dbReference type="AlphaFoldDB" id="A0A932DSD9"/>
<evidence type="ECO:0000256" key="5">
    <source>
        <dbReference type="ARBA" id="ARBA00022908"/>
    </source>
</evidence>
<dbReference type="InterPro" id="IPR010998">
    <property type="entry name" value="Integrase_recombinase_N"/>
</dbReference>
<accession>A0A932DSD9</accession>
<dbReference type="GO" id="GO:0015074">
    <property type="term" value="P:DNA integration"/>
    <property type="evidence" value="ECO:0007669"/>
    <property type="project" value="UniProtKB-KW"/>
</dbReference>
<dbReference type="PANTHER" id="PTHR30349">
    <property type="entry name" value="PHAGE INTEGRASE-RELATED"/>
    <property type="match status" value="1"/>
</dbReference>